<dbReference type="Pfam" id="PF00248">
    <property type="entry name" value="Aldo_ket_red"/>
    <property type="match status" value="1"/>
</dbReference>
<gene>
    <name evidence="2" type="ORF">CXY01_03840</name>
</gene>
<organism evidence="2 3">
    <name type="scientific">Cellulomonas xylanilytica</name>
    <dbReference type="NCBI Taxonomy" id="233583"/>
    <lineage>
        <taxon>Bacteria</taxon>
        <taxon>Bacillati</taxon>
        <taxon>Actinomycetota</taxon>
        <taxon>Actinomycetes</taxon>
        <taxon>Micrococcales</taxon>
        <taxon>Cellulomonadaceae</taxon>
        <taxon>Cellulomonas</taxon>
    </lineage>
</organism>
<dbReference type="Proteomes" id="UP000321118">
    <property type="component" value="Unassembled WGS sequence"/>
</dbReference>
<dbReference type="InterPro" id="IPR036812">
    <property type="entry name" value="NAD(P)_OxRdtase_dom_sf"/>
</dbReference>
<proteinExistence type="predicted"/>
<evidence type="ECO:0000313" key="2">
    <source>
        <dbReference type="EMBL" id="GEK19864.1"/>
    </source>
</evidence>
<protein>
    <submittedName>
        <fullName evidence="2">Oxidoreductase</fullName>
    </submittedName>
</protein>
<feature type="domain" description="NADP-dependent oxidoreductase" evidence="1">
    <location>
        <begin position="15"/>
        <end position="310"/>
    </location>
</feature>
<dbReference type="RefSeq" id="WP_146925353.1">
    <property type="nucleotide sequence ID" value="NZ_BJUB01000001.1"/>
</dbReference>
<dbReference type="OrthoDB" id="9768793at2"/>
<dbReference type="PANTHER" id="PTHR43312">
    <property type="entry name" value="D-THREO-ALDOSE 1-DEHYDROGENASE"/>
    <property type="match status" value="1"/>
</dbReference>
<dbReference type="InterPro" id="IPR053135">
    <property type="entry name" value="AKR2_Oxidoreductase"/>
</dbReference>
<keyword evidence="3" id="KW-1185">Reference proteome</keyword>
<dbReference type="PANTHER" id="PTHR43312:SF1">
    <property type="entry name" value="NADP-DEPENDENT OXIDOREDUCTASE DOMAIN-CONTAINING PROTEIN"/>
    <property type="match status" value="1"/>
</dbReference>
<dbReference type="EMBL" id="BJUB01000001">
    <property type="protein sequence ID" value="GEK19864.1"/>
    <property type="molecule type" value="Genomic_DNA"/>
</dbReference>
<name>A0A510UYX5_9CELL</name>
<comment type="caution">
    <text evidence="2">The sequence shown here is derived from an EMBL/GenBank/DDBJ whole genome shotgun (WGS) entry which is preliminary data.</text>
</comment>
<reference evidence="2 3" key="1">
    <citation type="submission" date="2019-07" db="EMBL/GenBank/DDBJ databases">
        <title>Whole genome shotgun sequence of Cellulomonas xylanilytica NBRC 101102.</title>
        <authorList>
            <person name="Hosoyama A."/>
            <person name="Uohara A."/>
            <person name="Ohji S."/>
            <person name="Ichikawa N."/>
        </authorList>
    </citation>
    <scope>NUCLEOTIDE SEQUENCE [LARGE SCALE GENOMIC DNA]</scope>
    <source>
        <strain evidence="2 3">NBRC 101102</strain>
    </source>
</reference>
<evidence type="ECO:0000259" key="1">
    <source>
        <dbReference type="Pfam" id="PF00248"/>
    </source>
</evidence>
<dbReference type="Gene3D" id="3.20.20.100">
    <property type="entry name" value="NADP-dependent oxidoreductase domain"/>
    <property type="match status" value="1"/>
</dbReference>
<accession>A0A510UYX5</accession>
<evidence type="ECO:0000313" key="3">
    <source>
        <dbReference type="Proteomes" id="UP000321118"/>
    </source>
</evidence>
<dbReference type="SUPFAM" id="SSF51430">
    <property type="entry name" value="NAD(P)-linked oxidoreductase"/>
    <property type="match status" value="1"/>
</dbReference>
<dbReference type="AlphaFoldDB" id="A0A510UYX5"/>
<dbReference type="InterPro" id="IPR023210">
    <property type="entry name" value="NADP_OxRdtase_dom"/>
</dbReference>
<sequence>MEYRPLGKTGLTVSEIGYGAWGIGASQWVGAREDESVAALHRAIELGVNFVDTARGYGESERIVGSVLRDHPEVHVATKVPPKNGVWPAPGGLHPDETFPGDHIRSSLETSLAASGLEAFDVLQFHVWSDEWVGKGDWFETISDLRQEGKIRFFGVSVNDYQPENALELVRSGTVDTVQVIDNVWHQQPQEHLLPACAEHGVGVIVRVALDEGGLTGRITAGSTFPEGDFRTRFFGGDRPAQVEQHVAALVQDLQIDADELADVALRYVLDQPAVSTVIAGMRTVRNVERNAATSDGRRLTAAQHEVIRRHRWERNFYQAPTG</sequence>
<dbReference type="CDD" id="cd19086">
    <property type="entry name" value="AKR_AKR11C1"/>
    <property type="match status" value="1"/>
</dbReference>